<dbReference type="PANTHER" id="PTHR45856">
    <property type="entry name" value="ALPHA/BETA-HYDROLASES SUPERFAMILY PROTEIN"/>
    <property type="match status" value="1"/>
</dbReference>
<comment type="caution">
    <text evidence="2">The sequence shown here is derived from an EMBL/GenBank/DDBJ whole genome shotgun (WGS) entry which is preliminary data.</text>
</comment>
<sequence length="291" mass="32556">MINGLVNTTKEKVPEIINKKLRPFTNGLATGDVRNATQEEIATHYFYVELSASAYCRDVIPGGKFDCKHCNPSLELIKTFSVNSTDSNAMILRGDQQKQIIVVFRGKVYRLIIDAIFNHVDYPLVKGTRVHNGFLQSYDAVRDDILQVLNDQVSQFPDYKVAVTGHSLGGSMAVLCAVDLFNTDSTRYGVDKLLLYTQGQPRVGDKPFAEYVFGTGISHQRLVNHQDIVPHLPPAFTDYLHNGEEFWITDEGIEVCPNGLETENCANSVSPFTIHIDHTNYMGVNTAFCLY</sequence>
<evidence type="ECO:0000259" key="1">
    <source>
        <dbReference type="Pfam" id="PF01764"/>
    </source>
</evidence>
<dbReference type="Proteomes" id="UP001209540">
    <property type="component" value="Unassembled WGS sequence"/>
</dbReference>
<dbReference type="Gene3D" id="3.40.50.1820">
    <property type="entry name" value="alpha/beta hydrolase"/>
    <property type="match status" value="1"/>
</dbReference>
<dbReference type="GO" id="GO:0006629">
    <property type="term" value="P:lipid metabolic process"/>
    <property type="evidence" value="ECO:0007669"/>
    <property type="project" value="InterPro"/>
</dbReference>
<protein>
    <recommendedName>
        <fullName evidence="1">Fungal lipase-type domain-containing protein</fullName>
    </recommendedName>
</protein>
<evidence type="ECO:0000313" key="3">
    <source>
        <dbReference type="Proteomes" id="UP001209540"/>
    </source>
</evidence>
<evidence type="ECO:0000313" key="2">
    <source>
        <dbReference type="EMBL" id="KAI9275492.1"/>
    </source>
</evidence>
<dbReference type="InterPro" id="IPR051218">
    <property type="entry name" value="Sec_MonoDiacylglyc_Lipase"/>
</dbReference>
<dbReference type="EMBL" id="JAIXMP010000003">
    <property type="protein sequence ID" value="KAI9275492.1"/>
    <property type="molecule type" value="Genomic_DNA"/>
</dbReference>
<proteinExistence type="predicted"/>
<dbReference type="PANTHER" id="PTHR45856:SF25">
    <property type="entry name" value="FUNGAL LIPASE-LIKE DOMAIN-CONTAINING PROTEIN"/>
    <property type="match status" value="1"/>
</dbReference>
<keyword evidence="3" id="KW-1185">Reference proteome</keyword>
<organism evidence="2 3">
    <name type="scientific">Phascolomyces articulosus</name>
    <dbReference type="NCBI Taxonomy" id="60185"/>
    <lineage>
        <taxon>Eukaryota</taxon>
        <taxon>Fungi</taxon>
        <taxon>Fungi incertae sedis</taxon>
        <taxon>Mucoromycota</taxon>
        <taxon>Mucoromycotina</taxon>
        <taxon>Mucoromycetes</taxon>
        <taxon>Mucorales</taxon>
        <taxon>Lichtheimiaceae</taxon>
        <taxon>Phascolomyces</taxon>
    </lineage>
</organism>
<accession>A0AAD5K967</accession>
<feature type="domain" description="Fungal lipase-type" evidence="1">
    <location>
        <begin position="102"/>
        <end position="235"/>
    </location>
</feature>
<dbReference type="CDD" id="cd00519">
    <property type="entry name" value="Lipase_3"/>
    <property type="match status" value="1"/>
</dbReference>
<reference evidence="2" key="1">
    <citation type="journal article" date="2022" name="IScience">
        <title>Evolution of zygomycete secretomes and the origins of terrestrial fungal ecologies.</title>
        <authorList>
            <person name="Chang Y."/>
            <person name="Wang Y."/>
            <person name="Mondo S."/>
            <person name="Ahrendt S."/>
            <person name="Andreopoulos W."/>
            <person name="Barry K."/>
            <person name="Beard J."/>
            <person name="Benny G.L."/>
            <person name="Blankenship S."/>
            <person name="Bonito G."/>
            <person name="Cuomo C."/>
            <person name="Desiro A."/>
            <person name="Gervers K.A."/>
            <person name="Hundley H."/>
            <person name="Kuo A."/>
            <person name="LaButti K."/>
            <person name="Lang B.F."/>
            <person name="Lipzen A."/>
            <person name="O'Donnell K."/>
            <person name="Pangilinan J."/>
            <person name="Reynolds N."/>
            <person name="Sandor L."/>
            <person name="Smith M.E."/>
            <person name="Tsang A."/>
            <person name="Grigoriev I.V."/>
            <person name="Stajich J.E."/>
            <person name="Spatafora J.W."/>
        </authorList>
    </citation>
    <scope>NUCLEOTIDE SEQUENCE</scope>
    <source>
        <strain evidence="2">RSA 2281</strain>
    </source>
</reference>
<dbReference type="InterPro" id="IPR002921">
    <property type="entry name" value="Fungal_lipase-type"/>
</dbReference>
<name>A0AAD5K967_9FUNG</name>
<dbReference type="Pfam" id="PF01764">
    <property type="entry name" value="Lipase_3"/>
    <property type="match status" value="1"/>
</dbReference>
<gene>
    <name evidence="2" type="ORF">BDA99DRAFT_430680</name>
</gene>
<reference evidence="2" key="2">
    <citation type="submission" date="2023-02" db="EMBL/GenBank/DDBJ databases">
        <authorList>
            <consortium name="DOE Joint Genome Institute"/>
            <person name="Mondo S.J."/>
            <person name="Chang Y."/>
            <person name="Wang Y."/>
            <person name="Ahrendt S."/>
            <person name="Andreopoulos W."/>
            <person name="Barry K."/>
            <person name="Beard J."/>
            <person name="Benny G.L."/>
            <person name="Blankenship S."/>
            <person name="Bonito G."/>
            <person name="Cuomo C."/>
            <person name="Desiro A."/>
            <person name="Gervers K.A."/>
            <person name="Hundley H."/>
            <person name="Kuo A."/>
            <person name="LaButti K."/>
            <person name="Lang B.F."/>
            <person name="Lipzen A."/>
            <person name="O'Donnell K."/>
            <person name="Pangilinan J."/>
            <person name="Reynolds N."/>
            <person name="Sandor L."/>
            <person name="Smith M.W."/>
            <person name="Tsang A."/>
            <person name="Grigoriev I.V."/>
            <person name="Stajich J.E."/>
            <person name="Spatafora J.W."/>
        </authorList>
    </citation>
    <scope>NUCLEOTIDE SEQUENCE</scope>
    <source>
        <strain evidence="2">RSA 2281</strain>
    </source>
</reference>
<dbReference type="AlphaFoldDB" id="A0AAD5K967"/>
<dbReference type="InterPro" id="IPR029058">
    <property type="entry name" value="AB_hydrolase_fold"/>
</dbReference>
<dbReference type="SUPFAM" id="SSF53474">
    <property type="entry name" value="alpha/beta-Hydrolases"/>
    <property type="match status" value="1"/>
</dbReference>